<evidence type="ECO:0000256" key="5">
    <source>
        <dbReference type="PIRSR" id="PIRSR606225-1"/>
    </source>
</evidence>
<dbReference type="SUPFAM" id="SSF55174">
    <property type="entry name" value="Alpha-L RNA-binding motif"/>
    <property type="match status" value="1"/>
</dbReference>
<evidence type="ECO:0000256" key="1">
    <source>
        <dbReference type="ARBA" id="ARBA00000073"/>
    </source>
</evidence>
<dbReference type="Pfam" id="PF00849">
    <property type="entry name" value="PseudoU_synth_2"/>
    <property type="match status" value="1"/>
</dbReference>
<dbReference type="PANTHER" id="PTHR21600">
    <property type="entry name" value="MITOCHONDRIAL RNA PSEUDOURIDINE SYNTHASE"/>
    <property type="match status" value="1"/>
</dbReference>
<keyword evidence="4 7" id="KW-0413">Isomerase</keyword>
<dbReference type="Gene3D" id="3.10.290.10">
    <property type="entry name" value="RNA-binding S4 domain"/>
    <property type="match status" value="1"/>
</dbReference>
<dbReference type="PANTHER" id="PTHR21600:SF44">
    <property type="entry name" value="RIBOSOMAL LARGE SUBUNIT PSEUDOURIDINE SYNTHASE D"/>
    <property type="match status" value="1"/>
</dbReference>
<comment type="catalytic activity">
    <reaction evidence="1 7">
        <text>a uridine in RNA = a pseudouridine in RNA</text>
        <dbReference type="Rhea" id="RHEA:48348"/>
        <dbReference type="Rhea" id="RHEA-COMP:12068"/>
        <dbReference type="Rhea" id="RHEA-COMP:12069"/>
        <dbReference type="ChEBI" id="CHEBI:65314"/>
        <dbReference type="ChEBI" id="CHEBI:65315"/>
    </reaction>
</comment>
<feature type="domain" description="RNA-binding S4" evidence="8">
    <location>
        <begin position="27"/>
        <end position="91"/>
    </location>
</feature>
<organism evidence="9 10">
    <name type="scientific">Clostridium baratii</name>
    <dbReference type="NCBI Taxonomy" id="1561"/>
    <lineage>
        <taxon>Bacteria</taxon>
        <taxon>Bacillati</taxon>
        <taxon>Bacillota</taxon>
        <taxon>Clostridia</taxon>
        <taxon>Eubacteriales</taxon>
        <taxon>Clostridiaceae</taxon>
        <taxon>Clostridium</taxon>
    </lineage>
</organism>
<protein>
    <recommendedName>
        <fullName evidence="7">Pseudouridine synthase</fullName>
        <ecNumber evidence="7">5.4.99.-</ecNumber>
    </recommendedName>
</protein>
<dbReference type="InterPro" id="IPR002942">
    <property type="entry name" value="S4_RNA-bd"/>
</dbReference>
<keyword evidence="3 6" id="KW-0694">RNA-binding</keyword>
<dbReference type="FunFam" id="3.30.2350.10:FF:000006">
    <property type="entry name" value="Pseudouridine synthase"/>
    <property type="match status" value="1"/>
</dbReference>
<dbReference type="InterPro" id="IPR036986">
    <property type="entry name" value="S4_RNA-bd_sf"/>
</dbReference>
<evidence type="ECO:0000256" key="3">
    <source>
        <dbReference type="ARBA" id="ARBA00022884"/>
    </source>
</evidence>
<accession>A0A174JEQ9</accession>
<dbReference type="PROSITE" id="PS50889">
    <property type="entry name" value="S4"/>
    <property type="match status" value="1"/>
</dbReference>
<dbReference type="GO" id="GO:0000455">
    <property type="term" value="P:enzyme-directed rRNA pseudouridine synthesis"/>
    <property type="evidence" value="ECO:0007669"/>
    <property type="project" value="UniProtKB-ARBA"/>
</dbReference>
<sequence length="317" mass="36034">MIGNKELGEQNNMEEIIYNIDTCDKGTRIDKFLSEKFEGKSRSYIQGLIEEESILVNNKKVKSNYKLKENDEIKVFMKEPKELEVEAENIPIDIIYEDSDVIVVNKAKGMVVHPAPGNYNGTLVNALLYHCTDLSSINGVIRPGIVHRIDKDTTGILVIAKNDEAHNKLSDQLKEHSMKREYYALVEGRIKANSGTIDKPLARSKKDRLKIAIVEGGKRAVTHYEVIERFKNTTLVKCVLETGRTHQIRVHMSSIGYPLVGDPVYGFKKGKFKCEGQMLHAKTLGFIHPRTNEYVEFTSELPENFKALIENLRKDNI</sequence>
<dbReference type="InterPro" id="IPR006145">
    <property type="entry name" value="PsdUridine_synth_RsuA/RluA"/>
</dbReference>
<name>A0A174JEQ9_9CLOT</name>
<gene>
    <name evidence="9" type="primary">rluD_1</name>
    <name evidence="9" type="ORF">ERS852568_00387</name>
</gene>
<dbReference type="InterPro" id="IPR020103">
    <property type="entry name" value="PsdUridine_synth_cat_dom_sf"/>
</dbReference>
<comment type="similarity">
    <text evidence="2 7">Belongs to the pseudouridine synthase RluA family.</text>
</comment>
<feature type="active site" evidence="5">
    <location>
        <position position="150"/>
    </location>
</feature>
<dbReference type="SMART" id="SM00363">
    <property type="entry name" value="S4"/>
    <property type="match status" value="1"/>
</dbReference>
<dbReference type="Proteomes" id="UP000095563">
    <property type="component" value="Unassembled WGS sequence"/>
</dbReference>
<evidence type="ECO:0000256" key="7">
    <source>
        <dbReference type="RuleBase" id="RU362028"/>
    </source>
</evidence>
<dbReference type="EMBL" id="CZBO01000001">
    <property type="protein sequence ID" value="CUP67707.1"/>
    <property type="molecule type" value="Genomic_DNA"/>
</dbReference>
<dbReference type="GO" id="GO:0003723">
    <property type="term" value="F:RNA binding"/>
    <property type="evidence" value="ECO:0007669"/>
    <property type="project" value="UniProtKB-KW"/>
</dbReference>
<evidence type="ECO:0000256" key="2">
    <source>
        <dbReference type="ARBA" id="ARBA00010876"/>
    </source>
</evidence>
<dbReference type="CDD" id="cd00165">
    <property type="entry name" value="S4"/>
    <property type="match status" value="1"/>
</dbReference>
<dbReference type="AlphaFoldDB" id="A0A174JEQ9"/>
<dbReference type="GO" id="GO:0120159">
    <property type="term" value="F:rRNA pseudouridine synthase activity"/>
    <property type="evidence" value="ECO:0007669"/>
    <property type="project" value="UniProtKB-ARBA"/>
</dbReference>
<dbReference type="InterPro" id="IPR050188">
    <property type="entry name" value="RluA_PseudoU_synthase"/>
</dbReference>
<evidence type="ECO:0000313" key="9">
    <source>
        <dbReference type="EMBL" id="CUP67707.1"/>
    </source>
</evidence>
<evidence type="ECO:0000313" key="10">
    <source>
        <dbReference type="Proteomes" id="UP000095563"/>
    </source>
</evidence>
<evidence type="ECO:0000256" key="4">
    <source>
        <dbReference type="ARBA" id="ARBA00023235"/>
    </source>
</evidence>
<dbReference type="Gene3D" id="3.30.2350.10">
    <property type="entry name" value="Pseudouridine synthase"/>
    <property type="match status" value="1"/>
</dbReference>
<dbReference type="EC" id="5.4.99.-" evidence="7"/>
<dbReference type="CDD" id="cd02869">
    <property type="entry name" value="PseudoU_synth_RluA_like"/>
    <property type="match status" value="1"/>
</dbReference>
<reference evidence="9 10" key="1">
    <citation type="submission" date="2015-09" db="EMBL/GenBank/DDBJ databases">
        <authorList>
            <consortium name="Pathogen Informatics"/>
        </authorList>
    </citation>
    <scope>NUCLEOTIDE SEQUENCE [LARGE SCALE GENOMIC DNA]</scope>
    <source>
        <strain evidence="9 10">2789STDY5834956</strain>
    </source>
</reference>
<dbReference type="NCBIfam" id="TIGR00005">
    <property type="entry name" value="rluA_subfam"/>
    <property type="match status" value="1"/>
</dbReference>
<dbReference type="SUPFAM" id="SSF55120">
    <property type="entry name" value="Pseudouridine synthase"/>
    <property type="match status" value="1"/>
</dbReference>
<comment type="function">
    <text evidence="7">Responsible for synthesis of pseudouridine from uracil.</text>
</comment>
<dbReference type="InterPro" id="IPR006224">
    <property type="entry name" value="PsdUridine_synth_RluA-like_CS"/>
</dbReference>
<proteinExistence type="inferred from homology"/>
<dbReference type="InterPro" id="IPR006225">
    <property type="entry name" value="PsdUridine_synth_RluC/D"/>
</dbReference>
<evidence type="ECO:0000259" key="8">
    <source>
        <dbReference type="SMART" id="SM00363"/>
    </source>
</evidence>
<evidence type="ECO:0000256" key="6">
    <source>
        <dbReference type="PROSITE-ProRule" id="PRU00182"/>
    </source>
</evidence>
<dbReference type="PROSITE" id="PS01129">
    <property type="entry name" value="PSI_RLU"/>
    <property type="match status" value="1"/>
</dbReference>
<dbReference type="Pfam" id="PF01479">
    <property type="entry name" value="S4"/>
    <property type="match status" value="1"/>
</dbReference>